<evidence type="ECO:0000259" key="9">
    <source>
        <dbReference type="PROSITE" id="PS50011"/>
    </source>
</evidence>
<comment type="caution">
    <text evidence="10">The sequence shown here is derived from an EMBL/GenBank/DDBJ whole genome shotgun (WGS) entry which is preliminary data.</text>
</comment>
<dbReference type="Proteomes" id="UP001345219">
    <property type="component" value="Chromosome 19"/>
</dbReference>
<feature type="compositionally biased region" description="Basic residues" evidence="8">
    <location>
        <begin position="28"/>
        <end position="43"/>
    </location>
</feature>
<dbReference type="AlphaFoldDB" id="A0AAN7GS49"/>
<feature type="compositionally biased region" description="Basic and acidic residues" evidence="8">
    <location>
        <begin position="44"/>
        <end position="55"/>
    </location>
</feature>
<dbReference type="PANTHER" id="PTHR24058:SF103">
    <property type="entry name" value="SERINE_THREONINE-PROTEIN KINASE PRP4 HOMOLOG"/>
    <property type="match status" value="1"/>
</dbReference>
<feature type="compositionally biased region" description="Basic and acidic residues" evidence="8">
    <location>
        <begin position="246"/>
        <end position="451"/>
    </location>
</feature>
<evidence type="ECO:0000256" key="8">
    <source>
        <dbReference type="SAM" id="MobiDB-lite"/>
    </source>
</evidence>
<evidence type="ECO:0000313" key="11">
    <source>
        <dbReference type="Proteomes" id="UP001345219"/>
    </source>
</evidence>
<dbReference type="GO" id="GO:0004674">
    <property type="term" value="F:protein serine/threonine kinase activity"/>
    <property type="evidence" value="ECO:0007669"/>
    <property type="project" value="UniProtKB-KW"/>
</dbReference>
<keyword evidence="11" id="KW-1185">Reference proteome</keyword>
<dbReference type="InterPro" id="IPR050494">
    <property type="entry name" value="Ser_Thr_dual-spec_kinase"/>
</dbReference>
<dbReference type="InterPro" id="IPR044092">
    <property type="entry name" value="STKc_PRP4"/>
</dbReference>
<dbReference type="EC" id="2.7.11.1" evidence="1"/>
<dbReference type="Gene3D" id="1.10.510.10">
    <property type="entry name" value="Transferase(Phosphotransferase) domain 1"/>
    <property type="match status" value="1"/>
</dbReference>
<proteinExistence type="inferred from homology"/>
<name>A0AAN7GS49_9MYRT</name>
<accession>A0AAN7GS49</accession>
<keyword evidence="5" id="KW-0418">Kinase</keyword>
<organism evidence="10 11">
    <name type="scientific">Trapa incisa</name>
    <dbReference type="NCBI Taxonomy" id="236973"/>
    <lineage>
        <taxon>Eukaryota</taxon>
        <taxon>Viridiplantae</taxon>
        <taxon>Streptophyta</taxon>
        <taxon>Embryophyta</taxon>
        <taxon>Tracheophyta</taxon>
        <taxon>Spermatophyta</taxon>
        <taxon>Magnoliopsida</taxon>
        <taxon>eudicotyledons</taxon>
        <taxon>Gunneridae</taxon>
        <taxon>Pentapetalae</taxon>
        <taxon>rosids</taxon>
        <taxon>malvids</taxon>
        <taxon>Myrtales</taxon>
        <taxon>Lythraceae</taxon>
        <taxon>Trapa</taxon>
    </lineage>
</organism>
<dbReference type="CDD" id="cd14135">
    <property type="entry name" value="STKc_PRP4"/>
    <property type="match status" value="1"/>
</dbReference>
<dbReference type="PANTHER" id="PTHR24058">
    <property type="entry name" value="DUAL SPECIFICITY PROTEIN KINASE"/>
    <property type="match status" value="1"/>
</dbReference>
<gene>
    <name evidence="10" type="ORF">SAY87_025095</name>
</gene>
<dbReference type="PROSITE" id="PS50011">
    <property type="entry name" value="PROTEIN_KINASE_DOM"/>
    <property type="match status" value="1"/>
</dbReference>
<dbReference type="GO" id="GO:0005524">
    <property type="term" value="F:ATP binding"/>
    <property type="evidence" value="ECO:0007669"/>
    <property type="project" value="UniProtKB-KW"/>
</dbReference>
<evidence type="ECO:0000256" key="1">
    <source>
        <dbReference type="ARBA" id="ARBA00012513"/>
    </source>
</evidence>
<evidence type="ECO:0000313" key="10">
    <source>
        <dbReference type="EMBL" id="KAK4741507.1"/>
    </source>
</evidence>
<dbReference type="InterPro" id="IPR000719">
    <property type="entry name" value="Prot_kinase_dom"/>
</dbReference>
<dbReference type="GO" id="GO:0045292">
    <property type="term" value="P:mRNA cis splicing, via spliceosome"/>
    <property type="evidence" value="ECO:0007669"/>
    <property type="project" value="InterPro"/>
</dbReference>
<feature type="compositionally biased region" description="Acidic residues" evidence="8">
    <location>
        <begin position="499"/>
        <end position="521"/>
    </location>
</feature>
<evidence type="ECO:0000256" key="3">
    <source>
        <dbReference type="ARBA" id="ARBA00022679"/>
    </source>
</evidence>
<feature type="compositionally biased region" description="Basic and acidic residues" evidence="8">
    <location>
        <begin position="544"/>
        <end position="553"/>
    </location>
</feature>
<protein>
    <recommendedName>
        <fullName evidence="1">non-specific serine/threonine protein kinase</fullName>
        <ecNumber evidence="1">2.7.11.1</ecNumber>
    </recommendedName>
</protein>
<dbReference type="Pfam" id="PF00069">
    <property type="entry name" value="Pkinase"/>
    <property type="match status" value="1"/>
</dbReference>
<dbReference type="PROSITE" id="PS00108">
    <property type="entry name" value="PROTEIN_KINASE_ST"/>
    <property type="match status" value="1"/>
</dbReference>
<keyword evidence="2" id="KW-0723">Serine/threonine-protein kinase</keyword>
<keyword evidence="4" id="KW-0547">Nucleotide-binding</keyword>
<evidence type="ECO:0000256" key="4">
    <source>
        <dbReference type="ARBA" id="ARBA00022741"/>
    </source>
</evidence>
<dbReference type="Gene3D" id="3.30.200.20">
    <property type="entry name" value="Phosphorylase Kinase, domain 1"/>
    <property type="match status" value="1"/>
</dbReference>
<feature type="region of interest" description="Disordered" evidence="8">
    <location>
        <begin position="211"/>
        <end position="631"/>
    </location>
</feature>
<reference evidence="10 11" key="1">
    <citation type="journal article" date="2023" name="Hortic Res">
        <title>Pangenome of water caltrop reveals structural variations and asymmetric subgenome divergence after allopolyploidization.</title>
        <authorList>
            <person name="Zhang X."/>
            <person name="Chen Y."/>
            <person name="Wang L."/>
            <person name="Yuan Y."/>
            <person name="Fang M."/>
            <person name="Shi L."/>
            <person name="Lu R."/>
            <person name="Comes H.P."/>
            <person name="Ma Y."/>
            <person name="Chen Y."/>
            <person name="Huang G."/>
            <person name="Zhou Y."/>
            <person name="Zheng Z."/>
            <person name="Qiu Y."/>
        </authorList>
    </citation>
    <scope>NUCLEOTIDE SEQUENCE [LARGE SCALE GENOMIC DNA]</scope>
    <source>
        <tissue evidence="10">Roots</tissue>
    </source>
</reference>
<dbReference type="InterPro" id="IPR008271">
    <property type="entry name" value="Ser/Thr_kinase_AS"/>
</dbReference>
<evidence type="ECO:0000256" key="2">
    <source>
        <dbReference type="ARBA" id="ARBA00022527"/>
    </source>
</evidence>
<feature type="compositionally biased region" description="Acidic residues" evidence="8">
    <location>
        <begin position="71"/>
        <end position="84"/>
    </location>
</feature>
<feature type="compositionally biased region" description="Polar residues" evidence="8">
    <location>
        <begin position="149"/>
        <end position="164"/>
    </location>
</feature>
<feature type="region of interest" description="Disordered" evidence="8">
    <location>
        <begin position="128"/>
        <end position="171"/>
    </location>
</feature>
<dbReference type="FunFam" id="1.10.510.10:FF:000078">
    <property type="entry name" value="Serine/threonine-protein kinase PRP4 homolog"/>
    <property type="match status" value="1"/>
</dbReference>
<feature type="compositionally biased region" description="Basic and acidic residues" evidence="8">
    <location>
        <begin position="458"/>
        <end position="491"/>
    </location>
</feature>
<keyword evidence="3" id="KW-0808">Transferase</keyword>
<dbReference type="SUPFAM" id="SSF56112">
    <property type="entry name" value="Protein kinase-like (PK-like)"/>
    <property type="match status" value="1"/>
</dbReference>
<sequence>MASVTLGESRRKDRRSSPSSDEEADRNSKRHKHRHHRHNHRSRKHDEDAKHRGSDVDSLPPPVAPSSVAGDDLEEGEILEEDVSTEITFQNPGDAGKTDITPLEEGSSIAVGPCSERGEICSTLDPNGIVNGGSQHESHKVNLKHEESALQSKENGNQKRNTSIDPLVFEDNGLSHRNASYDAAADMYKSSQRSHSHDKYFECDRVEDRSCLGERDRSCSQSILVEDEDARSKSRHHHGYEASYYDGKDNNYHDKNDQRRSLHHEDWHHDRKDSLRDERRERSSSYSRYDQEEERHHSRERYVDTVRRKEEQKRRRDELDRDYRKQYEHDRTMDREWERDRRRERRSSSMEKVIDWNRKRDSERERSRDRADGVRSERERDRMISESRRDRERDRSRDRTRETERGKYGEKEIIDREKSREKERKLVKGSSDDRNSDRHRVAESDEGKYETIKYGCGNEDRPKSSKHWRDDTLCHRNVTREDNSVKVHEGDIDSQQSQEEGEQEPDESVAFEINETEEEDVERIREESRRRRQAILEQYKNKHKLEEQQKVDDAQPDNSEAGKVLPVTHEESVGAENATPGSERSDETVDDPSFSILKSPDEVSANTTTATGLGAGSPKSERSGDMFCDDIFGESPSGVRKTGKVGGLHIESGLHDNWDDSEGYYSYRFGEVLDGRYEVIASHGQGVFSNVVRCKDLQAGAGEPQEVAVKILRNKEAMYKSGLAELGILNKLVGADPDDKRHCVRLLSSFKYRNHLCLVFESLSMNLREVLKKFGRDIGLKLTAVGAYAKQLFIALKHLRNCGVLHSDIKPDNMLVNEAKNILKLCDFGNAMYSGKNDITPYLVSRFYRAPEIILGLSYDHPIDMWSVGCSLYELYTGKVLFPGSTNNEMIRLHIELKGPFPKKMLRKGAFTEPHFDQDLNFTAQELDPISKQKIRRLMPNIKQRDMGSIIKGYPGEDPKLLANFKDLLDKIFVLDPDKRMTVHQALNHPFITGK</sequence>
<feature type="domain" description="Protein kinase" evidence="9">
    <location>
        <begin position="677"/>
        <end position="992"/>
    </location>
</feature>
<dbReference type="SMART" id="SM00220">
    <property type="entry name" value="S_TKc"/>
    <property type="match status" value="1"/>
</dbReference>
<feature type="region of interest" description="Disordered" evidence="8">
    <location>
        <begin position="1"/>
        <end position="107"/>
    </location>
</feature>
<evidence type="ECO:0000256" key="6">
    <source>
        <dbReference type="ARBA" id="ARBA00022840"/>
    </source>
</evidence>
<evidence type="ECO:0000256" key="5">
    <source>
        <dbReference type="ARBA" id="ARBA00022777"/>
    </source>
</evidence>
<keyword evidence="6" id="KW-0067">ATP-binding</keyword>
<evidence type="ECO:0000256" key="7">
    <source>
        <dbReference type="ARBA" id="ARBA00023596"/>
    </source>
</evidence>
<dbReference type="InterPro" id="IPR011009">
    <property type="entry name" value="Kinase-like_dom_sf"/>
</dbReference>
<dbReference type="EMBL" id="JAXIOK010000024">
    <property type="protein sequence ID" value="KAK4741507.1"/>
    <property type="molecule type" value="Genomic_DNA"/>
</dbReference>
<comment type="similarity">
    <text evidence="7">Belongs to the protein kinase superfamily. CMGC Ser/Thr protein kinase family.</text>
</comment>
<feature type="compositionally biased region" description="Basic and acidic residues" evidence="8">
    <location>
        <begin position="136"/>
        <end position="148"/>
    </location>
</feature>